<name>A0ABQ5FD77_9ASTR</name>
<feature type="compositionally biased region" description="Basic and acidic residues" evidence="1">
    <location>
        <begin position="409"/>
        <end position="420"/>
    </location>
</feature>
<gene>
    <name evidence="2" type="ORF">Tco_1004759</name>
</gene>
<keyword evidence="3" id="KW-1185">Reference proteome</keyword>
<evidence type="ECO:0000313" key="2">
    <source>
        <dbReference type="EMBL" id="GJT61226.1"/>
    </source>
</evidence>
<protein>
    <submittedName>
        <fullName evidence="2">Uncharacterized protein</fullName>
    </submittedName>
</protein>
<accession>A0ABQ5FD77</accession>
<feature type="region of interest" description="Disordered" evidence="1">
    <location>
        <begin position="460"/>
        <end position="482"/>
    </location>
</feature>
<dbReference type="EMBL" id="BQNB010017269">
    <property type="protein sequence ID" value="GJT61226.1"/>
    <property type="molecule type" value="Genomic_DNA"/>
</dbReference>
<reference evidence="2" key="1">
    <citation type="journal article" date="2022" name="Int. J. Mol. Sci.">
        <title>Draft Genome of Tanacetum Coccineum: Genomic Comparison of Closely Related Tanacetum-Family Plants.</title>
        <authorList>
            <person name="Yamashiro T."/>
            <person name="Shiraishi A."/>
            <person name="Nakayama K."/>
            <person name="Satake H."/>
        </authorList>
    </citation>
    <scope>NUCLEOTIDE SEQUENCE</scope>
</reference>
<dbReference type="Proteomes" id="UP001151760">
    <property type="component" value="Unassembled WGS sequence"/>
</dbReference>
<comment type="caution">
    <text evidence="2">The sequence shown here is derived from an EMBL/GenBank/DDBJ whole genome shotgun (WGS) entry which is preliminary data.</text>
</comment>
<proteinExistence type="predicted"/>
<feature type="compositionally biased region" description="Acidic residues" evidence="1">
    <location>
        <begin position="354"/>
        <end position="367"/>
    </location>
</feature>
<evidence type="ECO:0000313" key="3">
    <source>
        <dbReference type="Proteomes" id="UP001151760"/>
    </source>
</evidence>
<sequence>MDNCIDENYGLLYRANKPSPMEDQEEGFVEVKGRKKKGKARSNQHRQISGIKLSKPKCNFQYLPVTKPDKDMGDASNLGANGHKEVSTSQPFIAKTSIVEDLNFVSLKNSFEALKDSNNIFQANEASKQESSKWTDDFESDDEVDEVLFLEDNEFGDQFDIWLKGQVRDVHEIGLSILCRFLVIAPWKRLSPESKEMLRRKVKEIEAFNASKKTGHVFWKCQNKGNTATPGNPTIENKTREPIMVEDEEEFKYPEDVHVEEQMMEQAQHEKKFIFSHGIGEAVVVTNENEIVIPCVLYTPEVTLNVLSLDQLLAQASRDMSDTDEERPRKYRKLSDVYKQEYERIRGVANLLNDDSESNSPEDDSDEFSLKKHSRKSKAKSVAPERSGSKRRPSTSGTKKVSLSRGSKKGTEMAPKEMPKNLRLQLGGHNRHITEKKQLLSICTWGEKALGLISLSNGPPASGPGLPQSEPIEPETSVCVTNRNPSEFSSEVAKNYMRSC</sequence>
<feature type="region of interest" description="Disordered" evidence="1">
    <location>
        <begin position="349"/>
        <end position="421"/>
    </location>
</feature>
<reference evidence="2" key="2">
    <citation type="submission" date="2022-01" db="EMBL/GenBank/DDBJ databases">
        <authorList>
            <person name="Yamashiro T."/>
            <person name="Shiraishi A."/>
            <person name="Satake H."/>
            <person name="Nakayama K."/>
        </authorList>
    </citation>
    <scope>NUCLEOTIDE SEQUENCE</scope>
</reference>
<evidence type="ECO:0000256" key="1">
    <source>
        <dbReference type="SAM" id="MobiDB-lite"/>
    </source>
</evidence>
<feature type="compositionally biased region" description="Polar residues" evidence="1">
    <location>
        <begin position="394"/>
        <end position="405"/>
    </location>
</feature>
<organism evidence="2 3">
    <name type="scientific">Tanacetum coccineum</name>
    <dbReference type="NCBI Taxonomy" id="301880"/>
    <lineage>
        <taxon>Eukaryota</taxon>
        <taxon>Viridiplantae</taxon>
        <taxon>Streptophyta</taxon>
        <taxon>Embryophyta</taxon>
        <taxon>Tracheophyta</taxon>
        <taxon>Spermatophyta</taxon>
        <taxon>Magnoliopsida</taxon>
        <taxon>eudicotyledons</taxon>
        <taxon>Gunneridae</taxon>
        <taxon>Pentapetalae</taxon>
        <taxon>asterids</taxon>
        <taxon>campanulids</taxon>
        <taxon>Asterales</taxon>
        <taxon>Asteraceae</taxon>
        <taxon>Asteroideae</taxon>
        <taxon>Anthemideae</taxon>
        <taxon>Anthemidinae</taxon>
        <taxon>Tanacetum</taxon>
    </lineage>
</organism>